<dbReference type="InterPro" id="IPR006620">
    <property type="entry name" value="Pro_4_hyd_alph"/>
</dbReference>
<evidence type="ECO:0000313" key="7">
    <source>
        <dbReference type="EMBL" id="NDV30260.1"/>
    </source>
</evidence>
<dbReference type="InterPro" id="IPR044862">
    <property type="entry name" value="Pro_4_hyd_alph_FE2OG_OXY"/>
</dbReference>
<dbReference type="GO" id="GO:0005783">
    <property type="term" value="C:endoplasmic reticulum"/>
    <property type="evidence" value="ECO:0007669"/>
    <property type="project" value="TreeGrafter"/>
</dbReference>
<organism evidence="7">
    <name type="scientific">Arcella intermedia</name>
    <dbReference type="NCBI Taxonomy" id="1963864"/>
    <lineage>
        <taxon>Eukaryota</taxon>
        <taxon>Amoebozoa</taxon>
        <taxon>Tubulinea</taxon>
        <taxon>Elardia</taxon>
        <taxon>Arcellinida</taxon>
        <taxon>Sphaerothecina</taxon>
        <taxon>Arcellidae</taxon>
        <taxon>Arcella</taxon>
    </lineage>
</organism>
<dbReference type="SMART" id="SM00702">
    <property type="entry name" value="P4Hc"/>
    <property type="match status" value="1"/>
</dbReference>
<dbReference type="InterPro" id="IPR043129">
    <property type="entry name" value="ATPase_NBD"/>
</dbReference>
<dbReference type="GO" id="GO:0004656">
    <property type="term" value="F:procollagen-proline 4-dioxygenase activity"/>
    <property type="evidence" value="ECO:0007669"/>
    <property type="project" value="TreeGrafter"/>
</dbReference>
<dbReference type="EMBL" id="GIBP01001291">
    <property type="protein sequence ID" value="NDV30260.1"/>
    <property type="molecule type" value="Transcribed_RNA"/>
</dbReference>
<dbReference type="InterPro" id="IPR045054">
    <property type="entry name" value="P4HA-like"/>
</dbReference>
<dbReference type="Gene3D" id="2.60.120.620">
    <property type="entry name" value="q2cbj1_9rhob like domain"/>
    <property type="match status" value="1"/>
</dbReference>
<dbReference type="PANTHER" id="PTHR10869:SF236">
    <property type="entry name" value="PROLYL 4-HYDROXYLASE ALPHA SUBUNIT DOMAIN-CONTAINING PROTEIN"/>
    <property type="match status" value="1"/>
</dbReference>
<keyword evidence="2" id="KW-0479">Metal-binding</keyword>
<dbReference type="PANTHER" id="PTHR10869">
    <property type="entry name" value="PROLYL 4-HYDROXYLASE ALPHA SUBUNIT"/>
    <property type="match status" value="1"/>
</dbReference>
<protein>
    <recommendedName>
        <fullName evidence="6">Fe2OG dioxygenase domain-containing protein</fullName>
    </recommendedName>
</protein>
<dbReference type="Gene3D" id="3.30.420.40">
    <property type="match status" value="1"/>
</dbReference>
<evidence type="ECO:0000256" key="3">
    <source>
        <dbReference type="ARBA" id="ARBA00022964"/>
    </source>
</evidence>
<evidence type="ECO:0000256" key="2">
    <source>
        <dbReference type="ARBA" id="ARBA00022723"/>
    </source>
</evidence>
<evidence type="ECO:0000259" key="6">
    <source>
        <dbReference type="PROSITE" id="PS51471"/>
    </source>
</evidence>
<proteinExistence type="predicted"/>
<dbReference type="SUPFAM" id="SSF53067">
    <property type="entry name" value="Actin-like ATPase domain"/>
    <property type="match status" value="1"/>
</dbReference>
<dbReference type="SUPFAM" id="SSF81383">
    <property type="entry name" value="F-box domain"/>
    <property type="match status" value="1"/>
</dbReference>
<dbReference type="AlphaFoldDB" id="A0A6B2KZU4"/>
<name>A0A6B2KZU4_9EUKA</name>
<dbReference type="Pfam" id="PF13640">
    <property type="entry name" value="2OG-FeII_Oxy_3"/>
    <property type="match status" value="1"/>
</dbReference>
<evidence type="ECO:0000256" key="4">
    <source>
        <dbReference type="ARBA" id="ARBA00023002"/>
    </source>
</evidence>
<keyword evidence="3" id="KW-0223">Dioxygenase</keyword>
<dbReference type="GO" id="GO:0031418">
    <property type="term" value="F:L-ascorbic acid binding"/>
    <property type="evidence" value="ECO:0007669"/>
    <property type="project" value="InterPro"/>
</dbReference>
<feature type="domain" description="Fe2OG dioxygenase" evidence="6">
    <location>
        <begin position="86"/>
        <end position="186"/>
    </location>
</feature>
<keyword evidence="5" id="KW-0408">Iron</keyword>
<comment type="cofactor">
    <cofactor evidence="1">
        <name>L-ascorbate</name>
        <dbReference type="ChEBI" id="CHEBI:38290"/>
    </cofactor>
</comment>
<reference evidence="7" key="1">
    <citation type="journal article" date="2020" name="J. Eukaryot. Microbiol.">
        <title>De novo Sequencing, Assembly and Annotation of the Transcriptome for the Free-Living Testate Amoeba Arcella intermedia.</title>
        <authorList>
            <person name="Ribeiro G.M."/>
            <person name="Porfirio-Sousa A.L."/>
            <person name="Maurer-Alcala X.X."/>
            <person name="Katz L.A."/>
            <person name="Lahr D.J.G."/>
        </authorList>
    </citation>
    <scope>NUCLEOTIDE SEQUENCE</scope>
</reference>
<evidence type="ECO:0000256" key="5">
    <source>
        <dbReference type="ARBA" id="ARBA00023004"/>
    </source>
</evidence>
<dbReference type="PROSITE" id="PS51471">
    <property type="entry name" value="FE2OG_OXY"/>
    <property type="match status" value="1"/>
</dbReference>
<sequence length="601" mass="68937">MIFTIDKFLPTKKVVNSLFQKALANKYTSIANEYPAEYRNSERSILFDSSISSHMWKTLEPHLTYEDIAGVVPFGFDNGGRWIPIGINECLRFSKYRKGGYFKSHTDGHVALGVDHRSIFTIMVYLNDNFTGGKTTFFDDDGKEILSVTPKTGMALIFNHDVMHLGGEIVKGTKFIVRTDVMFFRYKSSKIHHLDSNEHLEKEYVEALCEDSMKHTLEGNPEEATQKFIDAQKLMCARKSIPDRNPLLPQLGLSKDLWIQLSTYMDLKTLSRLQRLNKGFYEIFKDNELWHTIFKQLWPQLATLEYSKYMDWKNEAYERHHLNIYFKILVLDIGFKNCKVGSLSPLFPFSTFIRKSNGVSIMASEYNKIYQMFVSGGTLVLGKGDPIFRSKNFPVLPLWELVFGIGKRALNNPATPHFLIPLSDPYDVIYKDLNNTLRTPQTRLCFVDTAILSLMASNMTQGVVIDLGHRSTFITPVLKGKVVEEYRAVFPISGANAKEPEDYFMPQQNLIDMIDSVIKYVFVDNINDGYKNIKITGGKVPFIVRKFKEELTRITNEQVVVPQDPVIDVTLGGMMYSHFLGPDDFICVNDKMPFLKQVRYS</sequence>
<dbReference type="InterPro" id="IPR036047">
    <property type="entry name" value="F-box-like_dom_sf"/>
</dbReference>
<keyword evidence="4" id="KW-0560">Oxidoreductase</keyword>
<dbReference type="GO" id="GO:0005506">
    <property type="term" value="F:iron ion binding"/>
    <property type="evidence" value="ECO:0007669"/>
    <property type="project" value="InterPro"/>
</dbReference>
<accession>A0A6B2KZU4</accession>
<evidence type="ECO:0000256" key="1">
    <source>
        <dbReference type="ARBA" id="ARBA00001961"/>
    </source>
</evidence>
<dbReference type="Gene3D" id="1.20.1280.50">
    <property type="match status" value="1"/>
</dbReference>
<dbReference type="InterPro" id="IPR005123">
    <property type="entry name" value="Oxoglu/Fe-dep_dioxygenase_dom"/>
</dbReference>